<name>A0ABY2TR44_9SPIR</name>
<evidence type="ECO:0000313" key="1">
    <source>
        <dbReference type="EMBL" id="TKZ29609.1"/>
    </source>
</evidence>
<reference evidence="1 2" key="1">
    <citation type="journal article" date="2019" name="Anaerobe">
        <title>Brachyspira catarrhinii sp. nov., an anaerobic intestinal spirochaete isolated from vervet monkeys may have been misidentified as Brachyspira aalborgi in previous studies.</title>
        <authorList>
            <person name="Phillips N.D."/>
            <person name="La T."/>
            <person name="Hampson D.J."/>
        </authorList>
    </citation>
    <scope>NUCLEOTIDE SEQUENCE [LARGE SCALE GENOMIC DNA]</scope>
    <source>
        <strain evidence="1 2">Z12</strain>
    </source>
</reference>
<dbReference type="Proteomes" id="UP000310168">
    <property type="component" value="Unassembled WGS sequence"/>
</dbReference>
<proteinExistence type="predicted"/>
<accession>A0ABY2TR44</accession>
<dbReference type="InterPro" id="IPR027417">
    <property type="entry name" value="P-loop_NTPase"/>
</dbReference>
<sequence>MFTKLHDAMIKINEICERIKHGMFKDRTVLVFGESRAGKDTFIKILLGLKFEDLPVKESRVKSFFRKVFNIKDRKKLGTDETWMYEIIKSKKIGNDKKKKYYFINTPGSNNSRKKCTIDIAKKIPHSMRCYIFDSSYFNPTNNILHNIIKNRVRKNIERGINNMVKFSLENENIKCFAIGTHGNDLYNKKEIEEKISKDLGVRCKIFELSESPQDEIINFILD</sequence>
<organism evidence="1 2">
    <name type="scientific">Brachyspira catarrhinii</name>
    <dbReference type="NCBI Taxonomy" id="2528966"/>
    <lineage>
        <taxon>Bacteria</taxon>
        <taxon>Pseudomonadati</taxon>
        <taxon>Spirochaetota</taxon>
        <taxon>Spirochaetia</taxon>
        <taxon>Brachyspirales</taxon>
        <taxon>Brachyspiraceae</taxon>
        <taxon>Brachyspira</taxon>
    </lineage>
</organism>
<keyword evidence="2" id="KW-1185">Reference proteome</keyword>
<evidence type="ECO:0008006" key="3">
    <source>
        <dbReference type="Google" id="ProtNLM"/>
    </source>
</evidence>
<dbReference type="Gene3D" id="3.40.50.300">
    <property type="entry name" value="P-loop containing nucleotide triphosphate hydrolases"/>
    <property type="match status" value="1"/>
</dbReference>
<dbReference type="SUPFAM" id="SSF52540">
    <property type="entry name" value="P-loop containing nucleoside triphosphate hydrolases"/>
    <property type="match status" value="1"/>
</dbReference>
<gene>
    <name evidence="1" type="ORF">EZH24_10890</name>
</gene>
<dbReference type="RefSeq" id="WP_137999138.1">
    <property type="nucleotide sequence ID" value="NZ_SJDU01000397.1"/>
</dbReference>
<comment type="caution">
    <text evidence="1">The sequence shown here is derived from an EMBL/GenBank/DDBJ whole genome shotgun (WGS) entry which is preliminary data.</text>
</comment>
<dbReference type="EMBL" id="SJDU01000397">
    <property type="protein sequence ID" value="TKZ29609.1"/>
    <property type="molecule type" value="Genomic_DNA"/>
</dbReference>
<protein>
    <recommendedName>
        <fullName evidence="3">ATP-binding protein</fullName>
    </recommendedName>
</protein>
<evidence type="ECO:0000313" key="2">
    <source>
        <dbReference type="Proteomes" id="UP000310168"/>
    </source>
</evidence>